<dbReference type="Proteomes" id="UP000074310">
    <property type="component" value="Unassembled WGS sequence"/>
</dbReference>
<sequence length="78" mass="8199">MRGNVPAHPGIHEAARAGVAFASGPIGSTFAGGTNFVAAIAGFAVTWTVDDVSTFRVPRRGNVRHWTLPPHASTPMFQ</sequence>
<name>A0A147I9J2_9SPHN</name>
<protein>
    <submittedName>
        <fullName evidence="1">Uncharacterized protein</fullName>
    </submittedName>
</protein>
<dbReference type="EMBL" id="LDTB01000003">
    <property type="protein sequence ID" value="KTT76237.1"/>
    <property type="molecule type" value="Genomic_DNA"/>
</dbReference>
<proteinExistence type="predicted"/>
<reference evidence="1 2" key="1">
    <citation type="journal article" date="2016" name="Front. Microbiol.">
        <title>Genomic Resource of Rice Seed Associated Bacteria.</title>
        <authorList>
            <person name="Midha S."/>
            <person name="Bansal K."/>
            <person name="Sharma S."/>
            <person name="Kumar N."/>
            <person name="Patil P.P."/>
            <person name="Chaudhry V."/>
            <person name="Patil P.B."/>
        </authorList>
    </citation>
    <scope>NUCLEOTIDE SEQUENCE [LARGE SCALE GENOMIC DNA]</scope>
    <source>
        <strain evidence="1 2">NS334</strain>
    </source>
</reference>
<evidence type="ECO:0000313" key="1">
    <source>
        <dbReference type="EMBL" id="KTT76237.1"/>
    </source>
</evidence>
<dbReference type="PATRIC" id="fig|869719.3.peg.1679"/>
<dbReference type="AlphaFoldDB" id="A0A147I9J2"/>
<gene>
    <name evidence="1" type="ORF">NS334_01300</name>
</gene>
<comment type="caution">
    <text evidence="1">The sequence shown here is derived from an EMBL/GenBank/DDBJ whole genome shotgun (WGS) entry which is preliminary data.</text>
</comment>
<accession>A0A147I9J2</accession>
<evidence type="ECO:0000313" key="2">
    <source>
        <dbReference type="Proteomes" id="UP000074310"/>
    </source>
</evidence>
<organism evidence="1 2">
    <name type="scientific">Sphingomonas endophytica</name>
    <dbReference type="NCBI Taxonomy" id="869719"/>
    <lineage>
        <taxon>Bacteria</taxon>
        <taxon>Pseudomonadati</taxon>
        <taxon>Pseudomonadota</taxon>
        <taxon>Alphaproteobacteria</taxon>
        <taxon>Sphingomonadales</taxon>
        <taxon>Sphingomonadaceae</taxon>
        <taxon>Sphingomonas</taxon>
    </lineage>
</organism>
<keyword evidence="2" id="KW-1185">Reference proteome</keyword>